<evidence type="ECO:0000256" key="6">
    <source>
        <dbReference type="SAM" id="MobiDB-lite"/>
    </source>
</evidence>
<dbReference type="InterPro" id="IPR036879">
    <property type="entry name" value="TF_MADSbox_sf"/>
</dbReference>
<evidence type="ECO:0000256" key="5">
    <source>
        <dbReference type="ARBA" id="ARBA00023242"/>
    </source>
</evidence>
<proteinExistence type="predicted"/>
<feature type="domain" description="MADS-box" evidence="7">
    <location>
        <begin position="1"/>
        <end position="61"/>
    </location>
</feature>
<feature type="compositionally biased region" description="Polar residues" evidence="6">
    <location>
        <begin position="343"/>
        <end position="363"/>
    </location>
</feature>
<dbReference type="GO" id="GO:0046983">
    <property type="term" value="F:protein dimerization activity"/>
    <property type="evidence" value="ECO:0007669"/>
    <property type="project" value="InterPro"/>
</dbReference>
<dbReference type="GO" id="GO:0045944">
    <property type="term" value="P:positive regulation of transcription by RNA polymerase II"/>
    <property type="evidence" value="ECO:0007669"/>
    <property type="project" value="UniProtKB-ARBA"/>
</dbReference>
<dbReference type="PROSITE" id="PS00350">
    <property type="entry name" value="MADS_BOX_1"/>
    <property type="match status" value="1"/>
</dbReference>
<accession>A0AAF0F8E7</accession>
<organism evidence="8 9">
    <name type="scientific">Malassezia psittaci</name>
    <dbReference type="NCBI Taxonomy" id="1821823"/>
    <lineage>
        <taxon>Eukaryota</taxon>
        <taxon>Fungi</taxon>
        <taxon>Dikarya</taxon>
        <taxon>Basidiomycota</taxon>
        <taxon>Ustilaginomycotina</taxon>
        <taxon>Malasseziomycetes</taxon>
        <taxon>Malasseziales</taxon>
        <taxon>Malasseziaceae</taxon>
        <taxon>Malassezia</taxon>
    </lineage>
</organism>
<dbReference type="Proteomes" id="UP001214628">
    <property type="component" value="Chromosome 5"/>
</dbReference>
<evidence type="ECO:0000256" key="4">
    <source>
        <dbReference type="ARBA" id="ARBA00023163"/>
    </source>
</evidence>
<keyword evidence="4" id="KW-0804">Transcription</keyword>
<dbReference type="PROSITE" id="PS50066">
    <property type="entry name" value="MADS_BOX_2"/>
    <property type="match status" value="1"/>
</dbReference>
<dbReference type="PANTHER" id="PTHR48019">
    <property type="entry name" value="SERUM RESPONSE FACTOR HOMOLOG"/>
    <property type="match status" value="1"/>
</dbReference>
<evidence type="ECO:0000259" key="7">
    <source>
        <dbReference type="PROSITE" id="PS50066"/>
    </source>
</evidence>
<feature type="compositionally biased region" description="Polar residues" evidence="6">
    <location>
        <begin position="397"/>
        <end position="410"/>
    </location>
</feature>
<feature type="region of interest" description="Disordered" evidence="6">
    <location>
        <begin position="265"/>
        <end position="290"/>
    </location>
</feature>
<evidence type="ECO:0000313" key="9">
    <source>
        <dbReference type="Proteomes" id="UP001214628"/>
    </source>
</evidence>
<evidence type="ECO:0000256" key="2">
    <source>
        <dbReference type="ARBA" id="ARBA00023015"/>
    </source>
</evidence>
<dbReference type="Pfam" id="PF00319">
    <property type="entry name" value="SRF-TF"/>
    <property type="match status" value="1"/>
</dbReference>
<feature type="compositionally biased region" description="Basic and acidic residues" evidence="6">
    <location>
        <begin position="83"/>
        <end position="95"/>
    </location>
</feature>
<evidence type="ECO:0000256" key="3">
    <source>
        <dbReference type="ARBA" id="ARBA00023125"/>
    </source>
</evidence>
<keyword evidence="2" id="KW-0805">Transcription regulation</keyword>
<dbReference type="SMART" id="SM00432">
    <property type="entry name" value="MADS"/>
    <property type="match status" value="1"/>
</dbReference>
<dbReference type="PRINTS" id="PR00404">
    <property type="entry name" value="MADSDOMAIN"/>
</dbReference>
<name>A0AAF0F8E7_9BASI</name>
<dbReference type="EMBL" id="CP118379">
    <property type="protein sequence ID" value="WFD44583.1"/>
    <property type="molecule type" value="Genomic_DNA"/>
</dbReference>
<protein>
    <recommendedName>
        <fullName evidence="7">MADS-box domain-containing protein</fullName>
    </recommendedName>
</protein>
<keyword evidence="9" id="KW-1185">Reference proteome</keyword>
<dbReference type="AlphaFoldDB" id="A0AAF0F8E7"/>
<dbReference type="SUPFAM" id="SSF55455">
    <property type="entry name" value="SRF-like"/>
    <property type="match status" value="1"/>
</dbReference>
<reference evidence="8" key="1">
    <citation type="submission" date="2023-02" db="EMBL/GenBank/DDBJ databases">
        <title>Mating type loci evolution in Malassezia.</title>
        <authorList>
            <person name="Coelho M.A."/>
        </authorList>
    </citation>
    <scope>NUCLEOTIDE SEQUENCE</scope>
    <source>
        <strain evidence="8">CBS 14136</strain>
    </source>
</reference>
<dbReference type="GO" id="GO:0003677">
    <property type="term" value="F:DNA binding"/>
    <property type="evidence" value="ECO:0007669"/>
    <property type="project" value="UniProtKB-KW"/>
</dbReference>
<evidence type="ECO:0000256" key="1">
    <source>
        <dbReference type="ARBA" id="ARBA00004123"/>
    </source>
</evidence>
<dbReference type="InterPro" id="IPR050142">
    <property type="entry name" value="MADS-box/MEF2_TF"/>
</dbReference>
<dbReference type="GO" id="GO:0005634">
    <property type="term" value="C:nucleus"/>
    <property type="evidence" value="ECO:0007669"/>
    <property type="project" value="UniProtKB-SubCell"/>
</dbReference>
<keyword evidence="3" id="KW-0238">DNA-binding</keyword>
<evidence type="ECO:0000313" key="8">
    <source>
        <dbReference type="EMBL" id="WFD44583.1"/>
    </source>
</evidence>
<keyword evidence="5" id="KW-0539">Nucleus</keyword>
<feature type="compositionally biased region" description="Low complexity" evidence="6">
    <location>
        <begin position="315"/>
        <end position="325"/>
    </location>
</feature>
<feature type="region of interest" description="Disordered" evidence="6">
    <location>
        <begin position="83"/>
        <end position="115"/>
    </location>
</feature>
<sequence>MGRKKIRIEPIKGDRNRSATYLKRKHGLFKKAHELAVLTDSDVAVIVFGNNGKVAEFCSEDMDHFIARYTEYKGTIERRRPEHFSRDSFENDVPSKELPTAMSISPKPDSSPNVTRSADLTRLANYGQAHDVETHHAASLHNAALEYRKQNATFKDLKIHTVSGTQDSVAQPVPESIPSNLVQAKNTALRMASNWDGSQVPQIRSNVLAQSPLEMQAEDGLRAAQVTIPHKLPRLALPHSASLPSQDSFYAERFMHLQPAPIATRHARASDPGIGHKLSSEGPTSFRQSSTGYALSTDINYLHATTSPSNPLPSNPSASPQTPDLLLPPQPLSNSQHHIDIQDSLTSPLTPNSAHLLSPSGHTSGLDVSPLTTPAASDSPMSPFPASIQNYLAPPDTSISPLPSTTVATL</sequence>
<dbReference type="Gene3D" id="3.40.1810.10">
    <property type="entry name" value="Transcription factor, MADS-box"/>
    <property type="match status" value="1"/>
</dbReference>
<feature type="compositionally biased region" description="Polar residues" evidence="6">
    <location>
        <begin position="370"/>
        <end position="380"/>
    </location>
</feature>
<comment type="subcellular location">
    <subcellularLocation>
        <location evidence="1">Nucleus</location>
    </subcellularLocation>
</comment>
<feature type="region of interest" description="Disordered" evidence="6">
    <location>
        <begin position="304"/>
        <end position="410"/>
    </location>
</feature>
<feature type="compositionally biased region" description="Polar residues" evidence="6">
    <location>
        <begin position="281"/>
        <end position="290"/>
    </location>
</feature>
<gene>
    <name evidence="8" type="ORF">MPSI1_003251</name>
</gene>
<dbReference type="InterPro" id="IPR002100">
    <property type="entry name" value="TF_MADSbox"/>
</dbReference>